<protein>
    <submittedName>
        <fullName evidence="1">Uncharacterized protein</fullName>
    </submittedName>
</protein>
<dbReference type="Proteomes" id="UP001073122">
    <property type="component" value="Unassembled WGS sequence"/>
</dbReference>
<name>A0ABT3XPK8_9FLAO</name>
<keyword evidence="2" id="KW-1185">Reference proteome</keyword>
<sequence>MTKIFTALFFILSLSIFSQNRIKILDSENQKPIPYAKLILKDKDYYKNTEENGEITLEQDEEISEIQSFGYENFQVKQVQKTYLLKPKFTDIDEVKIAKPKSSKTFIIGKVAKESTFYGVNSIIWMVAKELKSDVSEEPLFVQSLKFYSRLFSKKSATIKVNIYYNENGIPGELYKSVIVTCFKNKKITEYIFPKAFLLPKEGIIVGFEWILNQENSYQKMMIMNGEKKEITAHDPMIGSIKETTKNIILGNLSDKGWTFVNGSNNNNRSIGNLGIELKLTN</sequence>
<organism evidence="1 2">
    <name type="scientific">Chryseobacterium formosus</name>
    <dbReference type="NCBI Taxonomy" id="1537363"/>
    <lineage>
        <taxon>Bacteria</taxon>
        <taxon>Pseudomonadati</taxon>
        <taxon>Bacteroidota</taxon>
        <taxon>Flavobacteriia</taxon>
        <taxon>Flavobacteriales</taxon>
        <taxon>Weeksellaceae</taxon>
        <taxon>Chryseobacterium group</taxon>
        <taxon>Chryseobacterium</taxon>
    </lineage>
</organism>
<evidence type="ECO:0000313" key="1">
    <source>
        <dbReference type="EMBL" id="MCX8522840.1"/>
    </source>
</evidence>
<accession>A0ABT3XPK8</accession>
<gene>
    <name evidence="1" type="ORF">OF897_02760</name>
</gene>
<proteinExistence type="predicted"/>
<reference evidence="1" key="1">
    <citation type="submission" date="2022-10" db="EMBL/GenBank/DDBJ databases">
        <title>Chryseobacterium sp. nov., a novel bacterial species.</title>
        <authorList>
            <person name="Cao Y."/>
        </authorList>
    </citation>
    <scope>NUCLEOTIDE SEQUENCE</scope>
    <source>
        <strain evidence="1">CCTCC AB2015118</strain>
    </source>
</reference>
<comment type="caution">
    <text evidence="1">The sequence shown here is derived from an EMBL/GenBank/DDBJ whole genome shotgun (WGS) entry which is preliminary data.</text>
</comment>
<dbReference type="RefSeq" id="WP_267264155.1">
    <property type="nucleotide sequence ID" value="NZ_JAOVZW010000001.1"/>
</dbReference>
<evidence type="ECO:0000313" key="2">
    <source>
        <dbReference type="Proteomes" id="UP001073122"/>
    </source>
</evidence>
<dbReference type="EMBL" id="JAOVZW010000001">
    <property type="protein sequence ID" value="MCX8522840.1"/>
    <property type="molecule type" value="Genomic_DNA"/>
</dbReference>